<reference evidence="8" key="1">
    <citation type="submission" date="2018-09" db="EMBL/GenBank/DDBJ databases">
        <authorList>
            <person name="Zhu H."/>
        </authorList>
    </citation>
    <scope>NUCLEOTIDE SEQUENCE [LARGE SCALE GENOMIC DNA]</scope>
    <source>
        <strain evidence="8">K1W22B-1</strain>
    </source>
</reference>
<evidence type="ECO:0000256" key="4">
    <source>
        <dbReference type="PROSITE-ProRule" id="PRU00335"/>
    </source>
</evidence>
<dbReference type="Gene3D" id="1.10.357.10">
    <property type="entry name" value="Tetracycline Repressor, domain 2"/>
    <property type="match status" value="1"/>
</dbReference>
<feature type="region of interest" description="Disordered" evidence="5">
    <location>
        <begin position="1"/>
        <end position="26"/>
    </location>
</feature>
<dbReference type="Proteomes" id="UP000276542">
    <property type="component" value="Unassembled WGS sequence"/>
</dbReference>
<evidence type="ECO:0000259" key="6">
    <source>
        <dbReference type="PROSITE" id="PS50977"/>
    </source>
</evidence>
<dbReference type="GO" id="GO:0003700">
    <property type="term" value="F:DNA-binding transcription factor activity"/>
    <property type="evidence" value="ECO:0007669"/>
    <property type="project" value="TreeGrafter"/>
</dbReference>
<dbReference type="InterPro" id="IPR009057">
    <property type="entry name" value="Homeodomain-like_sf"/>
</dbReference>
<keyword evidence="2 4" id="KW-0238">DNA-binding</keyword>
<evidence type="ECO:0000256" key="1">
    <source>
        <dbReference type="ARBA" id="ARBA00023015"/>
    </source>
</evidence>
<keyword evidence="1" id="KW-0805">Transcription regulation</keyword>
<feature type="DNA-binding region" description="H-T-H motif" evidence="4">
    <location>
        <begin position="46"/>
        <end position="65"/>
    </location>
</feature>
<comment type="caution">
    <text evidence="7">The sequence shown here is derived from an EMBL/GenBank/DDBJ whole genome shotgun (WGS) entry which is preliminary data.</text>
</comment>
<dbReference type="InterPro" id="IPR050109">
    <property type="entry name" value="HTH-type_TetR-like_transc_reg"/>
</dbReference>
<dbReference type="RefSeq" id="WP_120060360.1">
    <property type="nucleotide sequence ID" value="NZ_QYRP01000002.1"/>
</dbReference>
<proteinExistence type="predicted"/>
<feature type="domain" description="HTH tetR-type" evidence="6">
    <location>
        <begin position="23"/>
        <end position="83"/>
    </location>
</feature>
<protein>
    <submittedName>
        <fullName evidence="7">TetR/AcrR family transcriptional regulator</fullName>
    </submittedName>
</protein>
<dbReference type="InterPro" id="IPR001647">
    <property type="entry name" value="HTH_TetR"/>
</dbReference>
<dbReference type="EMBL" id="QYRP01000002">
    <property type="protein sequence ID" value="RJS46388.1"/>
    <property type="molecule type" value="Genomic_DNA"/>
</dbReference>
<dbReference type="Pfam" id="PF00440">
    <property type="entry name" value="TetR_N"/>
    <property type="match status" value="1"/>
</dbReference>
<dbReference type="AlphaFoldDB" id="A0A3A5H961"/>
<dbReference type="PANTHER" id="PTHR30055">
    <property type="entry name" value="HTH-TYPE TRANSCRIPTIONAL REGULATOR RUTR"/>
    <property type="match status" value="1"/>
</dbReference>
<accession>A0A3A5H961</accession>
<keyword evidence="8" id="KW-1185">Reference proteome</keyword>
<evidence type="ECO:0000313" key="7">
    <source>
        <dbReference type="EMBL" id="RJS46388.1"/>
    </source>
</evidence>
<dbReference type="PROSITE" id="PS50977">
    <property type="entry name" value="HTH_TETR_2"/>
    <property type="match status" value="1"/>
</dbReference>
<evidence type="ECO:0000256" key="2">
    <source>
        <dbReference type="ARBA" id="ARBA00023125"/>
    </source>
</evidence>
<evidence type="ECO:0000313" key="8">
    <source>
        <dbReference type="Proteomes" id="UP000276542"/>
    </source>
</evidence>
<feature type="compositionally biased region" description="Basic and acidic residues" evidence="5">
    <location>
        <begin position="12"/>
        <end position="26"/>
    </location>
</feature>
<organism evidence="7 8">
    <name type="scientific">Nocardioides cavernaquae</name>
    <dbReference type="NCBI Taxonomy" id="2321396"/>
    <lineage>
        <taxon>Bacteria</taxon>
        <taxon>Bacillati</taxon>
        <taxon>Actinomycetota</taxon>
        <taxon>Actinomycetes</taxon>
        <taxon>Propionibacteriales</taxon>
        <taxon>Nocardioidaceae</taxon>
        <taxon>Nocardioides</taxon>
    </lineage>
</organism>
<keyword evidence="3" id="KW-0804">Transcription</keyword>
<dbReference type="SUPFAM" id="SSF46689">
    <property type="entry name" value="Homeodomain-like"/>
    <property type="match status" value="1"/>
</dbReference>
<sequence>MPASTRPSTGPRPRERAPHLGPERRRPQVLDAALTIAVREGIGAVTIGSVASEMGVTRPVVYACFSDRVEMVEALLDREVPLLVAGVLDALHSSGGAADSEQAFVIGFRALLATVTASPDTWRLVFSGEPDLAVAERFRAARAHVTEQTTAWIAPAMELWWQTPDLDRKLPVLIELFLASCESAVRSVLEESNDWGPDDLGEFVGRAVHRAFKDA</sequence>
<dbReference type="GO" id="GO:0000976">
    <property type="term" value="F:transcription cis-regulatory region binding"/>
    <property type="evidence" value="ECO:0007669"/>
    <property type="project" value="TreeGrafter"/>
</dbReference>
<dbReference type="PANTHER" id="PTHR30055:SF234">
    <property type="entry name" value="HTH-TYPE TRANSCRIPTIONAL REGULATOR BETI"/>
    <property type="match status" value="1"/>
</dbReference>
<evidence type="ECO:0000256" key="3">
    <source>
        <dbReference type="ARBA" id="ARBA00023163"/>
    </source>
</evidence>
<dbReference type="OrthoDB" id="4550691at2"/>
<evidence type="ECO:0000256" key="5">
    <source>
        <dbReference type="SAM" id="MobiDB-lite"/>
    </source>
</evidence>
<name>A0A3A5H961_9ACTN</name>
<gene>
    <name evidence="7" type="ORF">D4739_09300</name>
</gene>